<dbReference type="Pfam" id="PF07370">
    <property type="entry name" value="DUF1489"/>
    <property type="match status" value="1"/>
</dbReference>
<dbReference type="Proteomes" id="UP000727456">
    <property type="component" value="Unassembled WGS sequence"/>
</dbReference>
<comment type="caution">
    <text evidence="1">The sequence shown here is derived from an EMBL/GenBank/DDBJ whole genome shotgun (WGS) entry which is preliminary data.</text>
</comment>
<dbReference type="EMBL" id="JAAOZC010000012">
    <property type="protein sequence ID" value="NIJ09506.1"/>
    <property type="molecule type" value="Genomic_DNA"/>
</dbReference>
<evidence type="ECO:0008006" key="3">
    <source>
        <dbReference type="Google" id="ProtNLM"/>
    </source>
</evidence>
<accession>A0ABX0U0T2</accession>
<dbReference type="PIRSF" id="PIRSF032025">
    <property type="entry name" value="UCP032025"/>
    <property type="match status" value="1"/>
</dbReference>
<organism evidence="1 2">
    <name type="scientific">Sphingomonas vulcanisoli</name>
    <dbReference type="NCBI Taxonomy" id="1658060"/>
    <lineage>
        <taxon>Bacteria</taxon>
        <taxon>Pseudomonadati</taxon>
        <taxon>Pseudomonadota</taxon>
        <taxon>Alphaproteobacteria</taxon>
        <taxon>Sphingomonadales</taxon>
        <taxon>Sphingomonadaceae</taxon>
        <taxon>Sphingomonas</taxon>
    </lineage>
</organism>
<evidence type="ECO:0000313" key="2">
    <source>
        <dbReference type="Proteomes" id="UP000727456"/>
    </source>
</evidence>
<protein>
    <recommendedName>
        <fullName evidence="3">DUF1489 family protein</fullName>
    </recommendedName>
</protein>
<reference evidence="1 2" key="1">
    <citation type="submission" date="2020-03" db="EMBL/GenBank/DDBJ databases">
        <title>Genomic Encyclopedia of Type Strains, Phase III (KMG-III): the genomes of soil and plant-associated and newly described type strains.</title>
        <authorList>
            <person name="Whitman W."/>
        </authorList>
    </citation>
    <scope>NUCLEOTIDE SEQUENCE [LARGE SCALE GENOMIC DNA]</scope>
    <source>
        <strain evidence="1 2">CECT 8804</strain>
    </source>
</reference>
<proteinExistence type="predicted"/>
<gene>
    <name evidence="1" type="ORF">FHS31_003139</name>
</gene>
<sequence>MHPLNLSRLAFGCDDIDVLRERHRARAVDGATWIETRYRPTRHTELIGGSLFWIIRHQWVARQEILGFAEVDGRCRILLAADVVPVRPRPKRAHQGWRYLPGDDAPTDFDAADEDLAAMPAPMASELAALGLL</sequence>
<dbReference type="RefSeq" id="WP_167075203.1">
    <property type="nucleotide sequence ID" value="NZ_JAAOZC010000012.1"/>
</dbReference>
<dbReference type="InterPro" id="IPR008320">
    <property type="entry name" value="UCP032025"/>
</dbReference>
<name>A0ABX0U0T2_9SPHN</name>
<keyword evidence="2" id="KW-1185">Reference proteome</keyword>
<evidence type="ECO:0000313" key="1">
    <source>
        <dbReference type="EMBL" id="NIJ09506.1"/>
    </source>
</evidence>